<reference evidence="2 3" key="1">
    <citation type="submission" date="2024-03" db="EMBL/GenBank/DDBJ databases">
        <authorList>
            <person name="Martinez-Hernandez J."/>
        </authorList>
    </citation>
    <scope>NUCLEOTIDE SEQUENCE [LARGE SCALE GENOMIC DNA]</scope>
</reference>
<gene>
    <name evidence="2" type="ORF">LLUT_LOCUS16247</name>
</gene>
<comment type="caution">
    <text evidence="2">The sequence shown here is derived from an EMBL/GenBank/DDBJ whole genome shotgun (WGS) entry which is preliminary data.</text>
</comment>
<proteinExistence type="predicted"/>
<dbReference type="AlphaFoldDB" id="A0AAV1X1D7"/>
<dbReference type="EMBL" id="CAXHTB010000011">
    <property type="protein sequence ID" value="CAL0315187.1"/>
    <property type="molecule type" value="Genomic_DNA"/>
</dbReference>
<accession>A0AAV1X1D7</accession>
<name>A0AAV1X1D7_LUPLU</name>
<evidence type="ECO:0000313" key="2">
    <source>
        <dbReference type="EMBL" id="CAL0315187.1"/>
    </source>
</evidence>
<feature type="region of interest" description="Disordered" evidence="1">
    <location>
        <begin position="61"/>
        <end position="92"/>
    </location>
</feature>
<feature type="compositionally biased region" description="Polar residues" evidence="1">
    <location>
        <begin position="61"/>
        <end position="78"/>
    </location>
</feature>
<organism evidence="2 3">
    <name type="scientific">Lupinus luteus</name>
    <name type="common">European yellow lupine</name>
    <dbReference type="NCBI Taxonomy" id="3873"/>
    <lineage>
        <taxon>Eukaryota</taxon>
        <taxon>Viridiplantae</taxon>
        <taxon>Streptophyta</taxon>
        <taxon>Embryophyta</taxon>
        <taxon>Tracheophyta</taxon>
        <taxon>Spermatophyta</taxon>
        <taxon>Magnoliopsida</taxon>
        <taxon>eudicotyledons</taxon>
        <taxon>Gunneridae</taxon>
        <taxon>Pentapetalae</taxon>
        <taxon>rosids</taxon>
        <taxon>fabids</taxon>
        <taxon>Fabales</taxon>
        <taxon>Fabaceae</taxon>
        <taxon>Papilionoideae</taxon>
        <taxon>50 kb inversion clade</taxon>
        <taxon>genistoids sensu lato</taxon>
        <taxon>core genistoids</taxon>
        <taxon>Genisteae</taxon>
        <taxon>Lupinus</taxon>
    </lineage>
</organism>
<dbReference type="Proteomes" id="UP001497480">
    <property type="component" value="Unassembled WGS sequence"/>
</dbReference>
<evidence type="ECO:0000313" key="3">
    <source>
        <dbReference type="Proteomes" id="UP001497480"/>
    </source>
</evidence>
<evidence type="ECO:0000256" key="1">
    <source>
        <dbReference type="SAM" id="MobiDB-lite"/>
    </source>
</evidence>
<protein>
    <submittedName>
        <fullName evidence="2">Uncharacterized protein</fullName>
    </submittedName>
</protein>
<sequence length="387" mass="44418">MENHKDNDSVDPQQCEEHVHQTKNVEGCIDHLLILAQSVEIVAQSEHGVARMDAEQNNDLHNNLVGQTSQGYSTNITSDDQEYSREPLHSSPVDSPLSSQCCEFHNEVRRPCLTQILKQIGCEYLIMDGEKRGDNQCKHLHGKTIRLSQIKHQARCKSKKDLAPQKMITRLRNEQPQGRILRLSQMKHEARFKGNATAKEGYLAQKIVRRIQSRSHQFAAVKWDYENIREHQHTIGLTSINNSLWFSHNATLLKDKNFTACQQELPTGCSEKFRANFGLEKLQGYLGSIESSGVRCNSVTHIPNGFPVQNSGLPYNSFQQYATYLTWMSYMHHVRLRENYRVAAHQHRAVCIQEKMALKDKQQNSKNHVQGKTACTTELYQTQLKRD</sequence>
<keyword evidence="3" id="KW-1185">Reference proteome</keyword>